<evidence type="ECO:0000256" key="1">
    <source>
        <dbReference type="SAM" id="MobiDB-lite"/>
    </source>
</evidence>
<dbReference type="InterPro" id="IPR004378">
    <property type="entry name" value="F420H2_quin_Rdtase"/>
</dbReference>
<gene>
    <name evidence="2" type="ORF">FEK34_08255</name>
</gene>
<dbReference type="SUPFAM" id="SSF50475">
    <property type="entry name" value="FMN-binding split barrel"/>
    <property type="match status" value="1"/>
</dbReference>
<proteinExistence type="predicted"/>
<accession>A0A5R8NVP1</accession>
<dbReference type="InterPro" id="IPR012349">
    <property type="entry name" value="Split_barrel_FMN-bd"/>
</dbReference>
<feature type="region of interest" description="Disordered" evidence="1">
    <location>
        <begin position="1"/>
        <end position="22"/>
    </location>
</feature>
<evidence type="ECO:0000313" key="2">
    <source>
        <dbReference type="EMBL" id="TLF79676.1"/>
    </source>
</evidence>
<sequence length="176" mass="19508">MGTGDLPAPVERARNPFIHSPRGGRTLSALQAPLFRLRTPANFGILTTTGRKSGKPRSRCVRAVLDGDRAYLVMLGPIMTGLPKEQSIAAWLRNIRADPKVRLKIPGGTRTGVAREITDPVEAAHARQIYTTAVKPFDYAEYRFHVAGRPTRAKIQRLHQHWFDNGIPVVIDLTPV</sequence>
<dbReference type="GO" id="GO:0016491">
    <property type="term" value="F:oxidoreductase activity"/>
    <property type="evidence" value="ECO:0007669"/>
    <property type="project" value="InterPro"/>
</dbReference>
<dbReference type="NCBIfam" id="TIGR00026">
    <property type="entry name" value="hi_GC_TIGR00026"/>
    <property type="match status" value="1"/>
</dbReference>
<organism evidence="2 3">
    <name type="scientific">Nocardia cyriacigeorgica</name>
    <dbReference type="NCBI Taxonomy" id="135487"/>
    <lineage>
        <taxon>Bacteria</taxon>
        <taxon>Bacillati</taxon>
        <taxon>Actinomycetota</taxon>
        <taxon>Actinomycetes</taxon>
        <taxon>Mycobacteriales</taxon>
        <taxon>Nocardiaceae</taxon>
        <taxon>Nocardia</taxon>
    </lineage>
</organism>
<dbReference type="EMBL" id="VBUT01000003">
    <property type="protein sequence ID" value="TLF79676.1"/>
    <property type="molecule type" value="Genomic_DNA"/>
</dbReference>
<dbReference type="Proteomes" id="UP000306378">
    <property type="component" value="Unassembled WGS sequence"/>
</dbReference>
<dbReference type="Pfam" id="PF04075">
    <property type="entry name" value="F420H2_quin_red"/>
    <property type="match status" value="1"/>
</dbReference>
<comment type="caution">
    <text evidence="2">The sequence shown here is derived from an EMBL/GenBank/DDBJ whole genome shotgun (WGS) entry which is preliminary data.</text>
</comment>
<name>A0A5R8NVP1_9NOCA</name>
<protein>
    <submittedName>
        <fullName evidence="2">Nitroreductase family deazaflavin-dependent oxidoreductase</fullName>
    </submittedName>
</protein>
<dbReference type="AlphaFoldDB" id="A0A5R8NVP1"/>
<dbReference type="Gene3D" id="2.30.110.10">
    <property type="entry name" value="Electron Transport, Fmn-binding Protein, Chain A"/>
    <property type="match status" value="1"/>
</dbReference>
<reference evidence="2 3" key="1">
    <citation type="submission" date="2019-05" db="EMBL/GenBank/DDBJ databases">
        <title>Genomes sequences of two Nocardia cyriacigeorgica environmental isolates, type strains Nocardia asteroides ATCC 19247 and Nocardia cyriacigeorgica DSM 44484.</title>
        <authorList>
            <person name="Vautrin F."/>
            <person name="Bergeron E."/>
            <person name="Dubost A."/>
            <person name="Abrouk D."/>
            <person name="Rodriguez Nava V."/>
            <person name="Pujic P."/>
        </authorList>
    </citation>
    <scope>NUCLEOTIDE SEQUENCE [LARGE SCALE GENOMIC DNA]</scope>
    <source>
        <strain evidence="2 3">EML 446</strain>
    </source>
</reference>
<evidence type="ECO:0000313" key="3">
    <source>
        <dbReference type="Proteomes" id="UP000306378"/>
    </source>
</evidence>